<gene>
    <name evidence="8" type="ORF">E3P86_03695</name>
    <name evidence="7" type="ORF">E3P90_02022</name>
</gene>
<reference evidence="9 10" key="1">
    <citation type="submission" date="2019-03" db="EMBL/GenBank/DDBJ databases">
        <title>Sequencing 23 genomes of Wallemia ichthyophaga.</title>
        <authorList>
            <person name="Gostincar C."/>
        </authorList>
    </citation>
    <scope>NUCLEOTIDE SEQUENCE [LARGE SCALE GENOMIC DNA]</scope>
    <source>
        <strain evidence="8 10">EXF-6200</strain>
        <strain evidence="7 9">EXF-8621</strain>
    </source>
</reference>
<protein>
    <recommendedName>
        <fullName evidence="6">TMEM205-like domain-containing protein</fullName>
    </recommendedName>
</protein>
<evidence type="ECO:0000313" key="8">
    <source>
        <dbReference type="EMBL" id="TIB29333.1"/>
    </source>
</evidence>
<dbReference type="InterPro" id="IPR053009">
    <property type="entry name" value="Xanthocillin_Biosynth-Assoc"/>
</dbReference>
<evidence type="ECO:0000313" key="10">
    <source>
        <dbReference type="Proteomes" id="UP000310689"/>
    </source>
</evidence>
<feature type="transmembrane region" description="Helical" evidence="5">
    <location>
        <begin position="44"/>
        <end position="72"/>
    </location>
</feature>
<evidence type="ECO:0000313" key="7">
    <source>
        <dbReference type="EMBL" id="TIB12569.1"/>
    </source>
</evidence>
<evidence type="ECO:0000256" key="1">
    <source>
        <dbReference type="ARBA" id="ARBA00004370"/>
    </source>
</evidence>
<feature type="transmembrane region" description="Helical" evidence="5">
    <location>
        <begin position="143"/>
        <end position="162"/>
    </location>
</feature>
<keyword evidence="4 5" id="KW-0472">Membrane</keyword>
<keyword evidence="2 5" id="KW-0812">Transmembrane</keyword>
<dbReference type="EMBL" id="SPOI01000298">
    <property type="protein sequence ID" value="TIB29333.1"/>
    <property type="molecule type" value="Genomic_DNA"/>
</dbReference>
<feature type="domain" description="TMEM205-like" evidence="6">
    <location>
        <begin position="49"/>
        <end position="171"/>
    </location>
</feature>
<evidence type="ECO:0000256" key="2">
    <source>
        <dbReference type="ARBA" id="ARBA00022692"/>
    </source>
</evidence>
<keyword evidence="3 5" id="KW-1133">Transmembrane helix</keyword>
<dbReference type="PANTHER" id="PTHR23241:SF102">
    <property type="entry name" value="LD23009P"/>
    <property type="match status" value="1"/>
</dbReference>
<evidence type="ECO:0000256" key="4">
    <source>
        <dbReference type="ARBA" id="ARBA00023136"/>
    </source>
</evidence>
<feature type="transmembrane region" description="Helical" evidence="5">
    <location>
        <begin position="84"/>
        <end position="105"/>
    </location>
</feature>
<organism evidence="7 9">
    <name type="scientific">Wallemia ichthyophaga</name>
    <dbReference type="NCBI Taxonomy" id="245174"/>
    <lineage>
        <taxon>Eukaryota</taxon>
        <taxon>Fungi</taxon>
        <taxon>Dikarya</taxon>
        <taxon>Basidiomycota</taxon>
        <taxon>Wallemiomycotina</taxon>
        <taxon>Wallemiomycetes</taxon>
        <taxon>Wallemiales</taxon>
        <taxon>Wallemiaceae</taxon>
        <taxon>Wallemia</taxon>
    </lineage>
</organism>
<feature type="transmembrane region" description="Helical" evidence="5">
    <location>
        <begin position="199"/>
        <end position="225"/>
    </location>
</feature>
<evidence type="ECO:0000259" key="6">
    <source>
        <dbReference type="Pfam" id="PF13664"/>
    </source>
</evidence>
<evidence type="ECO:0000313" key="9">
    <source>
        <dbReference type="Proteomes" id="UP000306954"/>
    </source>
</evidence>
<dbReference type="GO" id="GO:0016020">
    <property type="term" value="C:membrane"/>
    <property type="evidence" value="ECO:0007669"/>
    <property type="project" value="UniProtKB-SubCell"/>
</dbReference>
<dbReference type="Proteomes" id="UP000310689">
    <property type="component" value="Unassembled WGS sequence"/>
</dbReference>
<dbReference type="AlphaFoldDB" id="A0A4T0I5Q2"/>
<proteinExistence type="predicted"/>
<comment type="caution">
    <text evidence="7">The sequence shown here is derived from an EMBL/GenBank/DDBJ whole genome shotgun (WGS) entry which is preliminary data.</text>
</comment>
<dbReference type="OrthoDB" id="1641132at2759"/>
<dbReference type="PANTHER" id="PTHR23241">
    <property type="entry name" value="LATE EMBRYOGENESIS ABUNDANT PLANTS LEA-RELATED"/>
    <property type="match status" value="1"/>
</dbReference>
<dbReference type="Proteomes" id="UP000306954">
    <property type="component" value="Unassembled WGS sequence"/>
</dbReference>
<evidence type="ECO:0000256" key="5">
    <source>
        <dbReference type="SAM" id="Phobius"/>
    </source>
</evidence>
<evidence type="ECO:0000256" key="3">
    <source>
        <dbReference type="ARBA" id="ARBA00022989"/>
    </source>
</evidence>
<comment type="subcellular location">
    <subcellularLocation>
        <location evidence="1">Membrane</location>
    </subcellularLocation>
</comment>
<name>A0A4T0I5Q2_WALIC</name>
<accession>A0A4T0I5Q2</accession>
<dbReference type="Pfam" id="PF13664">
    <property type="entry name" value="DUF4149"/>
    <property type="match status" value="1"/>
</dbReference>
<dbReference type="EMBL" id="SPOF01000018">
    <property type="protein sequence ID" value="TIB12569.1"/>
    <property type="molecule type" value="Genomic_DNA"/>
</dbReference>
<dbReference type="InterPro" id="IPR025423">
    <property type="entry name" value="TMEM205-like"/>
</dbReference>
<sequence length="230" mass="25111">MENTIDDLHVHVPLFDKIVESTRLANMDGTWPGMTTLLTKNGGAVYLILLGALLGVQLWQSYIGAVVTYKTLPKNTFGRLQAKLVPAYTIVASTLASALLGRWIVHRAHALDFGSLCEVVRGLEYAGVYSAIHTIHTDAFNTILLAAVGLAHFVNLAVLAPATTDFMFARHRLEADEASQEKKTDVSPEMHKLNRKFNILHSLSSFVDLSALAATLLHALFVGYIGTNNL</sequence>